<evidence type="ECO:0008006" key="4">
    <source>
        <dbReference type="Google" id="ProtNLM"/>
    </source>
</evidence>
<dbReference type="EMBL" id="CP110425">
    <property type="protein sequence ID" value="WAQ84740.1"/>
    <property type="molecule type" value="Genomic_DNA"/>
</dbReference>
<proteinExistence type="predicted"/>
<gene>
    <name evidence="2" type="ORF">PtA15_5A313</name>
</gene>
<dbReference type="GeneID" id="77809956"/>
<dbReference type="Proteomes" id="UP001164743">
    <property type="component" value="Chromosome 5A"/>
</dbReference>
<accession>A0ABY7CLQ0</accession>
<protein>
    <recommendedName>
        <fullName evidence="4">Secreted protein</fullName>
    </recommendedName>
</protein>
<keyword evidence="3" id="KW-1185">Reference proteome</keyword>
<evidence type="ECO:0000313" key="3">
    <source>
        <dbReference type="Proteomes" id="UP001164743"/>
    </source>
</evidence>
<sequence length="219" mass="23785">MKATASLICLVALSLSVATAFSDPAKPHTTCYDHFLHTGKKCVYASANPNERCPPPPDPPKAPATVPQFTVQQARKTKRSEEHLLERRYDTTIPVTKAVRMTCPESSNPGDGLGVCLWAGAGGNSNGWVNQENKSNCGKQIYIQRKGDAKNPHYAKVIGGCDFGPNIDETVGCFNIAVNEALFEKLNPTEAERKNGALCDVTTWDFNNLKGTKPENASY</sequence>
<name>A0ABY7CLQ0_9BASI</name>
<dbReference type="RefSeq" id="XP_053020295.1">
    <property type="nucleotide sequence ID" value="XM_053169061.1"/>
</dbReference>
<organism evidence="2 3">
    <name type="scientific">Puccinia triticina</name>
    <dbReference type="NCBI Taxonomy" id="208348"/>
    <lineage>
        <taxon>Eukaryota</taxon>
        <taxon>Fungi</taxon>
        <taxon>Dikarya</taxon>
        <taxon>Basidiomycota</taxon>
        <taxon>Pucciniomycotina</taxon>
        <taxon>Pucciniomycetes</taxon>
        <taxon>Pucciniales</taxon>
        <taxon>Pucciniaceae</taxon>
        <taxon>Puccinia</taxon>
    </lineage>
</organism>
<evidence type="ECO:0000313" key="2">
    <source>
        <dbReference type="EMBL" id="WAQ84740.1"/>
    </source>
</evidence>
<keyword evidence="1" id="KW-0732">Signal</keyword>
<evidence type="ECO:0000256" key="1">
    <source>
        <dbReference type="SAM" id="SignalP"/>
    </source>
</evidence>
<feature type="signal peptide" evidence="1">
    <location>
        <begin position="1"/>
        <end position="20"/>
    </location>
</feature>
<feature type="chain" id="PRO_5046487105" description="Secreted protein" evidence="1">
    <location>
        <begin position="21"/>
        <end position="219"/>
    </location>
</feature>
<reference evidence="2" key="1">
    <citation type="submission" date="2022-10" db="EMBL/GenBank/DDBJ databases">
        <title>Puccinia triticina Genome sequencing and assembly.</title>
        <authorList>
            <person name="Li C."/>
        </authorList>
    </citation>
    <scope>NUCLEOTIDE SEQUENCE</scope>
    <source>
        <strain evidence="2">Pt15</strain>
    </source>
</reference>